<evidence type="ECO:0000313" key="4">
    <source>
        <dbReference type="EMBL" id="GAA2945364.1"/>
    </source>
</evidence>
<feature type="transmembrane region" description="Helical" evidence="2">
    <location>
        <begin position="135"/>
        <end position="153"/>
    </location>
</feature>
<keyword evidence="2" id="KW-0812">Transmembrane</keyword>
<evidence type="ECO:0000256" key="1">
    <source>
        <dbReference type="SAM" id="MobiDB-lite"/>
    </source>
</evidence>
<evidence type="ECO:0000313" key="5">
    <source>
        <dbReference type="Proteomes" id="UP001500403"/>
    </source>
</evidence>
<proteinExistence type="predicted"/>
<feature type="region of interest" description="Disordered" evidence="1">
    <location>
        <begin position="303"/>
        <end position="344"/>
    </location>
</feature>
<dbReference type="InterPro" id="IPR046253">
    <property type="entry name" value="DUF6286"/>
</dbReference>
<feature type="transmembrane region" description="Helical" evidence="2">
    <location>
        <begin position="182"/>
        <end position="203"/>
    </location>
</feature>
<comment type="caution">
    <text evidence="4">The sequence shown here is derived from an EMBL/GenBank/DDBJ whole genome shotgun (WGS) entry which is preliminary data.</text>
</comment>
<feature type="domain" description="DUF6286" evidence="3">
    <location>
        <begin position="193"/>
        <end position="294"/>
    </location>
</feature>
<dbReference type="RefSeq" id="WP_344495801.1">
    <property type="nucleotide sequence ID" value="NZ_BAAAUD010000034.1"/>
</dbReference>
<protein>
    <recommendedName>
        <fullName evidence="3">DUF6286 domain-containing protein</fullName>
    </recommendedName>
</protein>
<gene>
    <name evidence="4" type="ORF">GCM10010446_33340</name>
</gene>
<dbReference type="EMBL" id="BAAAUD010000034">
    <property type="protein sequence ID" value="GAA2945364.1"/>
    <property type="molecule type" value="Genomic_DNA"/>
</dbReference>
<evidence type="ECO:0000256" key="2">
    <source>
        <dbReference type="SAM" id="Phobius"/>
    </source>
</evidence>
<feature type="compositionally biased region" description="Basic and acidic residues" evidence="1">
    <location>
        <begin position="314"/>
        <end position="338"/>
    </location>
</feature>
<keyword evidence="2" id="KW-0472">Membrane</keyword>
<keyword evidence="5" id="KW-1185">Reference proteome</keyword>
<dbReference type="Pfam" id="PF19803">
    <property type="entry name" value="DUF6286"/>
    <property type="match status" value="1"/>
</dbReference>
<keyword evidence="2" id="KW-1133">Transmembrane helix</keyword>
<organism evidence="4 5">
    <name type="scientific">Streptomyces enissocaesilis</name>
    <dbReference type="NCBI Taxonomy" id="332589"/>
    <lineage>
        <taxon>Bacteria</taxon>
        <taxon>Bacillati</taxon>
        <taxon>Actinomycetota</taxon>
        <taxon>Actinomycetes</taxon>
        <taxon>Kitasatosporales</taxon>
        <taxon>Streptomycetaceae</taxon>
        <taxon>Streptomyces</taxon>
        <taxon>Streptomyces rochei group</taxon>
    </lineage>
</organism>
<dbReference type="Proteomes" id="UP001500403">
    <property type="component" value="Unassembled WGS sequence"/>
</dbReference>
<evidence type="ECO:0000259" key="3">
    <source>
        <dbReference type="Pfam" id="PF19803"/>
    </source>
</evidence>
<reference evidence="5" key="1">
    <citation type="journal article" date="2019" name="Int. J. Syst. Evol. Microbiol.">
        <title>The Global Catalogue of Microorganisms (GCM) 10K type strain sequencing project: providing services to taxonomists for standard genome sequencing and annotation.</title>
        <authorList>
            <consortium name="The Broad Institute Genomics Platform"/>
            <consortium name="The Broad Institute Genome Sequencing Center for Infectious Disease"/>
            <person name="Wu L."/>
            <person name="Ma J."/>
        </authorList>
    </citation>
    <scope>NUCLEOTIDE SEQUENCE [LARGE SCALE GENOMIC DNA]</scope>
    <source>
        <strain evidence="5">JCM 9088</strain>
    </source>
</reference>
<accession>A0ABP6JT93</accession>
<name>A0ABP6JT93_9ACTN</name>
<sequence length="344" mass="35486">MRGEPGGRAADRGTTVITDRALRRVVSRAAAESLGQDGNAGHAAVTRRGSSVRVSLGIGLRYPADSTGLGARVQAHVASRTAELTGFSVSAAEVVVSRLRPDPAACRPETAPALVEGAGAAPADAGRREWSARRLPAALAALAGTAAGGGLLYDMATTGGRRAARVQDGVLDRLADAGSGSVWPVVAGACLALLGAWLVVLALTPGARRLPMAVPASGVRAALDRGSARALLRDAALDVPGVAAARVRLRRAHRVRARVTVAFGDPDAVRTAVHERLCATLPALGTARPGRVRVGAVRDRDWCAPAPVGEEEQPETHEDGHGHENDQDHERGRHETGAPHKTVA</sequence>